<evidence type="ECO:0000256" key="5">
    <source>
        <dbReference type="ARBA" id="ARBA00023163"/>
    </source>
</evidence>
<dbReference type="Gene3D" id="1.10.10.60">
    <property type="entry name" value="Homeodomain-like"/>
    <property type="match status" value="1"/>
</dbReference>
<dbReference type="InterPro" id="IPR009057">
    <property type="entry name" value="Homeodomain-like_sf"/>
</dbReference>
<keyword evidence="3" id="KW-0805">Transcription regulation</keyword>
<gene>
    <name evidence="8" type="ORF">COA71_09305</name>
</gene>
<dbReference type="SUPFAM" id="SSF46689">
    <property type="entry name" value="Homeodomain-like"/>
    <property type="match status" value="1"/>
</dbReference>
<evidence type="ECO:0000313" key="9">
    <source>
        <dbReference type="Proteomes" id="UP000228987"/>
    </source>
</evidence>
<dbReference type="Gene3D" id="1.10.357.10">
    <property type="entry name" value="Tetracycline Repressor, domain 2"/>
    <property type="match status" value="1"/>
</dbReference>
<keyword evidence="4 6" id="KW-0238">DNA-binding</keyword>
<dbReference type="PRINTS" id="PR00400">
    <property type="entry name" value="TETREPRESSOR"/>
</dbReference>
<dbReference type="GO" id="GO:0045892">
    <property type="term" value="P:negative regulation of DNA-templated transcription"/>
    <property type="evidence" value="ECO:0007669"/>
    <property type="project" value="InterPro"/>
</dbReference>
<keyword evidence="2" id="KW-0678">Repressor</keyword>
<evidence type="ECO:0000259" key="7">
    <source>
        <dbReference type="PROSITE" id="PS50977"/>
    </source>
</evidence>
<dbReference type="InterPro" id="IPR003012">
    <property type="entry name" value="Tet_transcr_reg_TetR"/>
</dbReference>
<evidence type="ECO:0000256" key="2">
    <source>
        <dbReference type="ARBA" id="ARBA00022491"/>
    </source>
</evidence>
<comment type="function">
    <text evidence="1">TetR is the repressor of the tetracycline resistance element; its N-terminal region forms a helix-turn-helix structure and binds DNA. Binding of tetracycline to TetR reduces the repressor affinity for the tetracycline resistance gene (tetA) promoter operator sites.</text>
</comment>
<dbReference type="InterPro" id="IPR001647">
    <property type="entry name" value="HTH_TetR"/>
</dbReference>
<dbReference type="PANTHER" id="PTHR30055:SF151">
    <property type="entry name" value="TRANSCRIPTIONAL REGULATORY PROTEIN"/>
    <property type="match status" value="1"/>
</dbReference>
<dbReference type="Proteomes" id="UP000228987">
    <property type="component" value="Unassembled WGS sequence"/>
</dbReference>
<name>A0A2A5CBG5_9GAMM</name>
<dbReference type="InterPro" id="IPR023772">
    <property type="entry name" value="DNA-bd_HTH_TetR-type_CS"/>
</dbReference>
<dbReference type="PRINTS" id="PR00455">
    <property type="entry name" value="HTHTETR"/>
</dbReference>
<dbReference type="GO" id="GO:0003700">
    <property type="term" value="F:DNA-binding transcription factor activity"/>
    <property type="evidence" value="ECO:0007669"/>
    <property type="project" value="TreeGrafter"/>
</dbReference>
<sequence length="211" mass="23599">MTKTRDKIIDNALNLLDEGGLEKLTLKRLADALGIQPPSLYWHFKNKQNLIDAMADSLIKPAACVEYDEYDFETAIIKVADNVREALKSRRDGAKLFAGTYAVTENVVRLADKIIGALRNAGASSDVAAQASLCVIYYVLGFVIEEQSFYVTFQAKGLLESQTELIFTMSKERFPNIHAALPVIMNDDFDERFRFGVSIQVEGIRLLLNKT</sequence>
<dbReference type="SUPFAM" id="SSF48498">
    <property type="entry name" value="Tetracyclin repressor-like, C-terminal domain"/>
    <property type="match status" value="1"/>
</dbReference>
<reference evidence="9" key="1">
    <citation type="submission" date="2017-08" db="EMBL/GenBank/DDBJ databases">
        <title>A dynamic microbial community with high functional redundancy inhabits the cold, oxic subseafloor aquifer.</title>
        <authorList>
            <person name="Tully B.J."/>
            <person name="Wheat C.G."/>
            <person name="Glazer B.T."/>
            <person name="Huber J.A."/>
        </authorList>
    </citation>
    <scope>NUCLEOTIDE SEQUENCE [LARGE SCALE GENOMIC DNA]</scope>
</reference>
<protein>
    <submittedName>
        <fullName evidence="8">TetR family transcriptional regulator</fullName>
    </submittedName>
</protein>
<dbReference type="GO" id="GO:0046677">
    <property type="term" value="P:response to antibiotic"/>
    <property type="evidence" value="ECO:0007669"/>
    <property type="project" value="InterPro"/>
</dbReference>
<dbReference type="GO" id="GO:0000976">
    <property type="term" value="F:transcription cis-regulatory region binding"/>
    <property type="evidence" value="ECO:0007669"/>
    <property type="project" value="TreeGrafter"/>
</dbReference>
<proteinExistence type="predicted"/>
<feature type="DNA-binding region" description="H-T-H motif" evidence="6">
    <location>
        <begin position="25"/>
        <end position="44"/>
    </location>
</feature>
<evidence type="ECO:0000256" key="1">
    <source>
        <dbReference type="ARBA" id="ARBA00002856"/>
    </source>
</evidence>
<dbReference type="PROSITE" id="PS50977">
    <property type="entry name" value="HTH_TETR_2"/>
    <property type="match status" value="1"/>
</dbReference>
<accession>A0A2A5CBG5</accession>
<dbReference type="AlphaFoldDB" id="A0A2A5CBG5"/>
<dbReference type="EMBL" id="NVWI01000006">
    <property type="protein sequence ID" value="PCJ41224.1"/>
    <property type="molecule type" value="Genomic_DNA"/>
</dbReference>
<dbReference type="InterPro" id="IPR036271">
    <property type="entry name" value="Tet_transcr_reg_TetR-rel_C_sf"/>
</dbReference>
<dbReference type="InterPro" id="IPR050109">
    <property type="entry name" value="HTH-type_TetR-like_transc_reg"/>
</dbReference>
<dbReference type="Pfam" id="PF00440">
    <property type="entry name" value="TetR_N"/>
    <property type="match status" value="1"/>
</dbReference>
<evidence type="ECO:0000256" key="3">
    <source>
        <dbReference type="ARBA" id="ARBA00023015"/>
    </source>
</evidence>
<dbReference type="InterPro" id="IPR004111">
    <property type="entry name" value="Repressor_TetR_C"/>
</dbReference>
<evidence type="ECO:0000313" key="8">
    <source>
        <dbReference type="EMBL" id="PCJ41224.1"/>
    </source>
</evidence>
<feature type="domain" description="HTH tetR-type" evidence="7">
    <location>
        <begin position="2"/>
        <end position="62"/>
    </location>
</feature>
<evidence type="ECO:0000256" key="6">
    <source>
        <dbReference type="PROSITE-ProRule" id="PRU00335"/>
    </source>
</evidence>
<comment type="caution">
    <text evidence="8">The sequence shown here is derived from an EMBL/GenBank/DDBJ whole genome shotgun (WGS) entry which is preliminary data.</text>
</comment>
<dbReference type="Pfam" id="PF02909">
    <property type="entry name" value="TetR_C_1"/>
    <property type="match status" value="1"/>
</dbReference>
<dbReference type="PROSITE" id="PS01081">
    <property type="entry name" value="HTH_TETR_1"/>
    <property type="match status" value="1"/>
</dbReference>
<evidence type="ECO:0000256" key="4">
    <source>
        <dbReference type="ARBA" id="ARBA00023125"/>
    </source>
</evidence>
<dbReference type="PANTHER" id="PTHR30055">
    <property type="entry name" value="HTH-TYPE TRANSCRIPTIONAL REGULATOR RUTR"/>
    <property type="match status" value="1"/>
</dbReference>
<organism evidence="8 9">
    <name type="scientific">SAR86 cluster bacterium</name>
    <dbReference type="NCBI Taxonomy" id="2030880"/>
    <lineage>
        <taxon>Bacteria</taxon>
        <taxon>Pseudomonadati</taxon>
        <taxon>Pseudomonadota</taxon>
        <taxon>Gammaproteobacteria</taxon>
        <taxon>SAR86 cluster</taxon>
    </lineage>
</organism>
<keyword evidence="5" id="KW-0804">Transcription</keyword>